<evidence type="ECO:0000313" key="2">
    <source>
        <dbReference type="Proteomes" id="UP000009097"/>
    </source>
</evidence>
<dbReference type="VEuPathDB" id="FungiDB:FOXG_18071"/>
<dbReference type="Proteomes" id="UP000009097">
    <property type="component" value="Unassembled WGS sequence"/>
</dbReference>
<dbReference type="AlphaFoldDB" id="A0A0J9UAD0"/>
<accession>A0A0J9UAD0</accession>
<dbReference type="GeneID" id="28958777"/>
<evidence type="ECO:0000313" key="1">
    <source>
        <dbReference type="EMBL" id="KNA95974.1"/>
    </source>
</evidence>
<dbReference type="EMBL" id="DS231696">
    <property type="protein sequence ID" value="KNA95974.1"/>
    <property type="molecule type" value="Genomic_DNA"/>
</dbReference>
<gene>
    <name evidence="1" type="ORF">FOXG_18071</name>
</gene>
<name>A0A0J9UAD0_FUSO4</name>
<organism evidence="1 2">
    <name type="scientific">Fusarium oxysporum f. sp. lycopersici (strain 4287 / CBS 123668 / FGSC 9935 / NRRL 34936)</name>
    <name type="common">Fusarium vascular wilt of tomato</name>
    <dbReference type="NCBI Taxonomy" id="426428"/>
    <lineage>
        <taxon>Eukaryota</taxon>
        <taxon>Fungi</taxon>
        <taxon>Dikarya</taxon>
        <taxon>Ascomycota</taxon>
        <taxon>Pezizomycotina</taxon>
        <taxon>Sordariomycetes</taxon>
        <taxon>Hypocreomycetidae</taxon>
        <taxon>Hypocreales</taxon>
        <taxon>Nectriaceae</taxon>
        <taxon>Fusarium</taxon>
        <taxon>Fusarium oxysporum species complex</taxon>
    </lineage>
</organism>
<sequence length="33" mass="3862">MVIRVCKKVASSRMLQQGDISLLQCMKRHKDEE</sequence>
<dbReference type="KEGG" id="fox:FOXG_18071"/>
<dbReference type="RefSeq" id="XP_018234020.1">
    <property type="nucleotide sequence ID" value="XM_018398115.1"/>
</dbReference>
<reference evidence="1" key="2">
    <citation type="journal article" date="2010" name="Nature">
        <title>Comparative genomics reveals mobile pathogenicity chromosomes in Fusarium.</title>
        <authorList>
            <person name="Ma L.J."/>
            <person name="van der Does H.C."/>
            <person name="Borkovich K.A."/>
            <person name="Coleman J.J."/>
            <person name="Daboussi M.J."/>
            <person name="Di Pietro A."/>
            <person name="Dufresne M."/>
            <person name="Freitag M."/>
            <person name="Grabherr M."/>
            <person name="Henrissat B."/>
            <person name="Houterman P.M."/>
            <person name="Kang S."/>
            <person name="Shim W.B."/>
            <person name="Woloshuk C."/>
            <person name="Xie X."/>
            <person name="Xu J.R."/>
            <person name="Antoniw J."/>
            <person name="Baker S.E."/>
            <person name="Bluhm B.H."/>
            <person name="Breakspear A."/>
            <person name="Brown D.W."/>
            <person name="Butchko R.A."/>
            <person name="Chapman S."/>
            <person name="Coulson R."/>
            <person name="Coutinho P.M."/>
            <person name="Danchin E.G."/>
            <person name="Diener A."/>
            <person name="Gale L.R."/>
            <person name="Gardiner D.M."/>
            <person name="Goff S."/>
            <person name="Hammond-Kosack K.E."/>
            <person name="Hilburn K."/>
            <person name="Hua-Van A."/>
            <person name="Jonkers W."/>
            <person name="Kazan K."/>
            <person name="Kodira C.D."/>
            <person name="Koehrsen M."/>
            <person name="Kumar L."/>
            <person name="Lee Y.H."/>
            <person name="Li L."/>
            <person name="Manners J.M."/>
            <person name="Miranda-Saavedra D."/>
            <person name="Mukherjee M."/>
            <person name="Park G."/>
            <person name="Park J."/>
            <person name="Park S.Y."/>
            <person name="Proctor R.H."/>
            <person name="Regev A."/>
            <person name="Ruiz-Roldan M.C."/>
            <person name="Sain D."/>
            <person name="Sakthikumar S."/>
            <person name="Sykes S."/>
            <person name="Schwartz D.C."/>
            <person name="Turgeon B.G."/>
            <person name="Wapinski I."/>
            <person name="Yoder O."/>
            <person name="Young S."/>
            <person name="Zeng Q."/>
            <person name="Zhou S."/>
            <person name="Galagan J."/>
            <person name="Cuomo C.A."/>
            <person name="Kistler H.C."/>
            <person name="Rep M."/>
        </authorList>
    </citation>
    <scope>NUCLEOTIDE SEQUENCE [LARGE SCALE GENOMIC DNA]</scope>
    <source>
        <strain evidence="1">4287</strain>
    </source>
</reference>
<reference evidence="1" key="1">
    <citation type="submission" date="2007-04" db="EMBL/GenBank/DDBJ databases">
        <authorList>
            <consortium name="The Broad Institute Genome Sequencing Platform"/>
            <person name="Birren B."/>
            <person name="Lander E."/>
            <person name="Galagan J."/>
            <person name="Nusbaum C."/>
            <person name="Devon K."/>
            <person name="Ma L.-J."/>
            <person name="Jaffe D."/>
            <person name="Butler J."/>
            <person name="Alvarez P."/>
            <person name="Gnerre S."/>
            <person name="Grabherr M."/>
            <person name="Kleber M."/>
            <person name="Mauceli E."/>
            <person name="Brockman W."/>
            <person name="MacCallum I.A."/>
            <person name="Young S."/>
            <person name="LaButti K."/>
            <person name="DeCaprio D."/>
            <person name="Crawford M."/>
            <person name="Koehrsen M."/>
            <person name="Engels R."/>
            <person name="Montgomery P."/>
            <person name="Pearson M."/>
            <person name="Howarth C."/>
            <person name="Larson L."/>
            <person name="White J."/>
            <person name="O'Leary S."/>
            <person name="Kodira C."/>
            <person name="Zeng Q."/>
            <person name="Yandava C."/>
            <person name="Alvarado L."/>
            <person name="Kistler C."/>
            <person name="Shim W.-B."/>
            <person name="Kang S."/>
            <person name="Woloshuk C."/>
        </authorList>
    </citation>
    <scope>NUCLEOTIDE SEQUENCE</scope>
    <source>
        <strain evidence="1">4287</strain>
    </source>
</reference>
<proteinExistence type="predicted"/>
<protein>
    <submittedName>
        <fullName evidence="1">Uncharacterized protein</fullName>
    </submittedName>
</protein>